<dbReference type="InterPro" id="IPR008271">
    <property type="entry name" value="Ser/Thr_kinase_AS"/>
</dbReference>
<dbReference type="GO" id="GO:0030247">
    <property type="term" value="F:polysaccharide binding"/>
    <property type="evidence" value="ECO:0007669"/>
    <property type="project" value="InterPro"/>
</dbReference>
<evidence type="ECO:0000256" key="3">
    <source>
        <dbReference type="ARBA" id="ARBA00022741"/>
    </source>
</evidence>
<comment type="subcellular location">
    <subcellularLocation>
        <location evidence="1">Membrane</location>
        <topology evidence="1">Single-pass type I membrane protein</topology>
    </subcellularLocation>
</comment>
<keyword evidence="10" id="KW-1185">Reference proteome</keyword>
<dbReference type="Pfam" id="PF13947">
    <property type="entry name" value="GUB_WAK_bind"/>
    <property type="match status" value="1"/>
</dbReference>
<dbReference type="InterPro" id="IPR025287">
    <property type="entry name" value="WAK_GUB"/>
</dbReference>
<protein>
    <recommendedName>
        <fullName evidence="8">Protein kinase domain-containing protein</fullName>
    </recommendedName>
</protein>
<feature type="non-terminal residue" evidence="9">
    <location>
        <position position="1"/>
    </location>
</feature>
<reference evidence="9 10" key="1">
    <citation type="journal article" date="2019" name="Sci. Rep.">
        <title>A high-quality genome of Eragrostis curvula grass provides insights into Poaceae evolution and supports new strategies to enhance forage quality.</title>
        <authorList>
            <person name="Carballo J."/>
            <person name="Santos B.A.C.M."/>
            <person name="Zappacosta D."/>
            <person name="Garbus I."/>
            <person name="Selva J.P."/>
            <person name="Gallo C.A."/>
            <person name="Diaz A."/>
            <person name="Albertini E."/>
            <person name="Caccamo M."/>
            <person name="Echenique V."/>
        </authorList>
    </citation>
    <scope>NUCLEOTIDE SEQUENCE [LARGE SCALE GENOMIC DNA]</scope>
    <source>
        <strain evidence="10">cv. Victoria</strain>
        <tissue evidence="9">Leaf</tissue>
    </source>
</reference>
<keyword evidence="5" id="KW-1015">Disulfide bond</keyword>
<gene>
    <name evidence="9" type="ORF">EJB05_48173</name>
</gene>
<comment type="caution">
    <text evidence="9">The sequence shown here is derived from an EMBL/GenBank/DDBJ whole genome shotgun (WGS) entry which is preliminary data.</text>
</comment>
<dbReference type="Pfam" id="PF00069">
    <property type="entry name" value="Pkinase"/>
    <property type="match status" value="1"/>
</dbReference>
<dbReference type="GO" id="GO:0005886">
    <property type="term" value="C:plasma membrane"/>
    <property type="evidence" value="ECO:0007669"/>
    <property type="project" value="TreeGrafter"/>
</dbReference>
<name>A0A5J9T158_9POAL</name>
<dbReference type="Gramene" id="TVU05025">
    <property type="protein sequence ID" value="TVU05025"/>
    <property type="gene ID" value="EJB05_48173"/>
</dbReference>
<dbReference type="PROSITE" id="PS50011">
    <property type="entry name" value="PROTEIN_KINASE_DOM"/>
    <property type="match status" value="1"/>
</dbReference>
<proteinExistence type="predicted"/>
<evidence type="ECO:0000256" key="7">
    <source>
        <dbReference type="SAM" id="SignalP"/>
    </source>
</evidence>
<dbReference type="GO" id="GO:0007166">
    <property type="term" value="P:cell surface receptor signaling pathway"/>
    <property type="evidence" value="ECO:0007669"/>
    <property type="project" value="InterPro"/>
</dbReference>
<feature type="domain" description="Protein kinase" evidence="8">
    <location>
        <begin position="155"/>
        <end position="440"/>
    </location>
</feature>
<dbReference type="InterPro" id="IPR045274">
    <property type="entry name" value="WAK-like"/>
</dbReference>
<evidence type="ECO:0000259" key="8">
    <source>
        <dbReference type="PROSITE" id="PS50011"/>
    </source>
</evidence>
<feature type="chain" id="PRO_5023808421" description="Protein kinase domain-containing protein" evidence="7">
    <location>
        <begin position="26"/>
        <end position="446"/>
    </location>
</feature>
<dbReference type="GO" id="GO:0005524">
    <property type="term" value="F:ATP binding"/>
    <property type="evidence" value="ECO:0007669"/>
    <property type="project" value="UniProtKB-KW"/>
</dbReference>
<evidence type="ECO:0000256" key="5">
    <source>
        <dbReference type="ARBA" id="ARBA00023157"/>
    </source>
</evidence>
<dbReference type="PANTHER" id="PTHR27005">
    <property type="entry name" value="WALL-ASSOCIATED RECEPTOR KINASE-LIKE 21"/>
    <property type="match status" value="1"/>
</dbReference>
<feature type="signal peptide" evidence="7">
    <location>
        <begin position="1"/>
        <end position="25"/>
    </location>
</feature>
<evidence type="ECO:0000256" key="4">
    <source>
        <dbReference type="ARBA" id="ARBA00022840"/>
    </source>
</evidence>
<organism evidence="9 10">
    <name type="scientific">Eragrostis curvula</name>
    <name type="common">weeping love grass</name>
    <dbReference type="NCBI Taxonomy" id="38414"/>
    <lineage>
        <taxon>Eukaryota</taxon>
        <taxon>Viridiplantae</taxon>
        <taxon>Streptophyta</taxon>
        <taxon>Embryophyta</taxon>
        <taxon>Tracheophyta</taxon>
        <taxon>Spermatophyta</taxon>
        <taxon>Magnoliopsida</taxon>
        <taxon>Liliopsida</taxon>
        <taxon>Poales</taxon>
        <taxon>Poaceae</taxon>
        <taxon>PACMAD clade</taxon>
        <taxon>Chloridoideae</taxon>
        <taxon>Eragrostideae</taxon>
        <taxon>Eragrostidinae</taxon>
        <taxon>Eragrostis</taxon>
    </lineage>
</organism>
<evidence type="ECO:0000256" key="2">
    <source>
        <dbReference type="ARBA" id="ARBA00022729"/>
    </source>
</evidence>
<dbReference type="SUPFAM" id="SSF56112">
    <property type="entry name" value="Protein kinase-like (PK-like)"/>
    <property type="match status" value="1"/>
</dbReference>
<keyword evidence="2 7" id="KW-0732">Signal</keyword>
<evidence type="ECO:0000256" key="1">
    <source>
        <dbReference type="ARBA" id="ARBA00004479"/>
    </source>
</evidence>
<evidence type="ECO:0000313" key="10">
    <source>
        <dbReference type="Proteomes" id="UP000324897"/>
    </source>
</evidence>
<dbReference type="AlphaFoldDB" id="A0A5J9T158"/>
<dbReference type="Gene3D" id="1.10.510.10">
    <property type="entry name" value="Transferase(Phosphotransferase) domain 1"/>
    <property type="match status" value="1"/>
</dbReference>
<dbReference type="Proteomes" id="UP000324897">
    <property type="component" value="Unassembled WGS sequence"/>
</dbReference>
<dbReference type="PROSITE" id="PS00108">
    <property type="entry name" value="PROTEIN_KINASE_ST"/>
    <property type="match status" value="1"/>
</dbReference>
<dbReference type="OrthoDB" id="668183at2759"/>
<keyword evidence="6" id="KW-0325">Glycoprotein</keyword>
<keyword evidence="4" id="KW-0067">ATP-binding</keyword>
<dbReference type="SMART" id="SM00220">
    <property type="entry name" value="S_TKc"/>
    <property type="match status" value="1"/>
</dbReference>
<dbReference type="EMBL" id="RWGY01000051">
    <property type="protein sequence ID" value="TVU05025.1"/>
    <property type="molecule type" value="Genomic_DNA"/>
</dbReference>
<dbReference type="InterPro" id="IPR000719">
    <property type="entry name" value="Prot_kinase_dom"/>
</dbReference>
<sequence length="446" mass="48937">MIPSRKEPLAAIALAVISLAAIAEPQPLQRPIALRGCPDKCGNISIPYPFGMAPGCFLDGFEVTCNNTFDPPRAFLASSSSYQQNRNGSYLSNGTTASAGTYWVQPVELIDITLVRGEARAYGAISMDCAINDTYHVLRRQATLFSSPFLFSYSRNVLNVIGWKAEAELTGGLYGTKAGDSVFCGTKLLYPSFAVNGSRSGLGCCEVNLTAGVGGTTVTFARMDIPFLNISPCSYGMVVERGWYSFSSEDLYGYQNFSRKHERDMRLAIAAESAEGLAYMHCKTNTNIQHGDVKPANILLDDNFVPKISDFGISKLLSRGTTEHADNVIGDNNYMDPVYRQTGLLTNKSDVYSFGLVLFELITGKKATYGGDSNFVKTYLDTYISGIRESQGKELFGEVNGAENDIEVVNDIVLIAKECLNNDVDQRPEMNDVAERLQNIRRERKK</sequence>
<dbReference type="PANTHER" id="PTHR27005:SF249">
    <property type="entry name" value="OS10G0116600 PROTEIN"/>
    <property type="match status" value="1"/>
</dbReference>
<keyword evidence="3" id="KW-0547">Nucleotide-binding</keyword>
<dbReference type="GO" id="GO:0004674">
    <property type="term" value="F:protein serine/threonine kinase activity"/>
    <property type="evidence" value="ECO:0007669"/>
    <property type="project" value="TreeGrafter"/>
</dbReference>
<evidence type="ECO:0000313" key="9">
    <source>
        <dbReference type="EMBL" id="TVU05025.1"/>
    </source>
</evidence>
<dbReference type="InterPro" id="IPR011009">
    <property type="entry name" value="Kinase-like_dom_sf"/>
</dbReference>
<accession>A0A5J9T158</accession>
<evidence type="ECO:0000256" key="6">
    <source>
        <dbReference type="ARBA" id="ARBA00023180"/>
    </source>
</evidence>